<feature type="signal peptide" evidence="1">
    <location>
        <begin position="1"/>
        <end position="21"/>
    </location>
</feature>
<sequence length="302" mass="34346">MTKISSLFVCGLLVITAFTLVSCNSENEIPTVTENELPEVIAQDFNSRYGDNTIEHVYTGSDFYRHTGQQETMVYSKDKAGNELFVAYVDNVWNRTVQTLSAINDLPDAVRWSFFKEVPNATKYEFRKINEVSQACISGTYYELCYLLYDSVFANDSSIPSLHTLVIDSEGTVIKSCGYELNNSAYVRPLPSDIEWISERYSAAVVLGYVNDMGYDEYLIMHNGVLKSVSFDSNSIDTRWKETRYALPKDIVVPSRVLDTLHRLHSDFTYTEVSFTETPTGNYYTFIDGTRKDRLGYNIGVD</sequence>
<gene>
    <name evidence="2" type="ORF">F7D73_07255</name>
</gene>
<organism evidence="2 3">
    <name type="scientific">Segatella copri</name>
    <dbReference type="NCBI Taxonomy" id="165179"/>
    <lineage>
        <taxon>Bacteria</taxon>
        <taxon>Pseudomonadati</taxon>
        <taxon>Bacteroidota</taxon>
        <taxon>Bacteroidia</taxon>
        <taxon>Bacteroidales</taxon>
        <taxon>Prevotellaceae</taxon>
        <taxon>Segatella</taxon>
    </lineage>
</organism>
<name>A0A6G1TZM7_9BACT</name>
<dbReference type="Proteomes" id="UP000480425">
    <property type="component" value="Unassembled WGS sequence"/>
</dbReference>
<accession>A0A6G1TZM7</accession>
<dbReference type="AlphaFoldDB" id="A0A6G1TZM7"/>
<dbReference type="EMBL" id="VZCB01000057">
    <property type="protein sequence ID" value="MQN80753.1"/>
    <property type="molecule type" value="Genomic_DNA"/>
</dbReference>
<dbReference type="RefSeq" id="WP_153123493.1">
    <property type="nucleotide sequence ID" value="NZ_JAHOEO010000019.1"/>
</dbReference>
<proteinExistence type="predicted"/>
<feature type="chain" id="PRO_5026224209" description="Beta-lactamase-inhibitor-like PepSY-like domain-containing protein" evidence="1">
    <location>
        <begin position="22"/>
        <end position="302"/>
    </location>
</feature>
<reference evidence="2 3" key="1">
    <citation type="submission" date="2019-09" db="EMBL/GenBank/DDBJ databases">
        <title>Distinct polysaccharide growth profiles of human intestinal Prevotella copri isolates.</title>
        <authorList>
            <person name="Fehlner-Peach H."/>
            <person name="Magnabosco C."/>
            <person name="Raghavan V."/>
            <person name="Scher J.U."/>
            <person name="Tett A."/>
            <person name="Cox L.M."/>
            <person name="Gottsegen C."/>
            <person name="Watters A."/>
            <person name="Wiltshire- Gordon J.D."/>
            <person name="Segata N."/>
            <person name="Bonneau R."/>
            <person name="Littman D.R."/>
        </authorList>
    </citation>
    <scope>NUCLEOTIDE SEQUENCE [LARGE SCALE GENOMIC DNA]</scope>
    <source>
        <strain evidence="3">iA622</strain>
    </source>
</reference>
<evidence type="ECO:0000313" key="3">
    <source>
        <dbReference type="Proteomes" id="UP000480425"/>
    </source>
</evidence>
<dbReference type="PROSITE" id="PS51257">
    <property type="entry name" value="PROKAR_LIPOPROTEIN"/>
    <property type="match status" value="1"/>
</dbReference>
<evidence type="ECO:0000256" key="1">
    <source>
        <dbReference type="SAM" id="SignalP"/>
    </source>
</evidence>
<evidence type="ECO:0008006" key="4">
    <source>
        <dbReference type="Google" id="ProtNLM"/>
    </source>
</evidence>
<protein>
    <recommendedName>
        <fullName evidence="4">Beta-lactamase-inhibitor-like PepSY-like domain-containing protein</fullName>
    </recommendedName>
</protein>
<evidence type="ECO:0000313" key="2">
    <source>
        <dbReference type="EMBL" id="MQN80753.1"/>
    </source>
</evidence>
<keyword evidence="1" id="KW-0732">Signal</keyword>
<comment type="caution">
    <text evidence="2">The sequence shown here is derived from an EMBL/GenBank/DDBJ whole genome shotgun (WGS) entry which is preliminary data.</text>
</comment>
<dbReference type="OrthoDB" id="1068296at2"/>